<dbReference type="SUPFAM" id="SSF49265">
    <property type="entry name" value="Fibronectin type III"/>
    <property type="match status" value="1"/>
</dbReference>
<dbReference type="Pfam" id="PF03160">
    <property type="entry name" value="Calx-beta"/>
    <property type="match status" value="1"/>
</dbReference>
<dbReference type="Gene3D" id="2.60.40.2030">
    <property type="match status" value="1"/>
</dbReference>
<keyword evidence="3" id="KW-0106">Calcium</keyword>
<dbReference type="InterPro" id="IPR003644">
    <property type="entry name" value="Calx_beta"/>
</dbReference>
<protein>
    <recommendedName>
        <fullName evidence="5">Fibronectin type-III domain-containing protein</fullName>
    </recommendedName>
</protein>
<feature type="domain" description="Fibronectin type-III" evidence="5">
    <location>
        <begin position="204"/>
        <end position="300"/>
    </location>
</feature>
<dbReference type="GO" id="GO:0007154">
    <property type="term" value="P:cell communication"/>
    <property type="evidence" value="ECO:0007669"/>
    <property type="project" value="InterPro"/>
</dbReference>
<evidence type="ECO:0000313" key="6">
    <source>
        <dbReference type="EMBL" id="MYG37538.1"/>
    </source>
</evidence>
<gene>
    <name evidence="6" type="ORF">F4162_00580</name>
</gene>
<proteinExistence type="predicted"/>
<feature type="compositionally biased region" description="Basic and acidic residues" evidence="4">
    <location>
        <begin position="95"/>
        <end position="109"/>
    </location>
</feature>
<dbReference type="CDD" id="cd00063">
    <property type="entry name" value="FN3"/>
    <property type="match status" value="1"/>
</dbReference>
<comment type="caution">
    <text evidence="6">The sequence shown here is derived from an EMBL/GenBank/DDBJ whole genome shotgun (WGS) entry which is preliminary data.</text>
</comment>
<dbReference type="Gene3D" id="2.60.40.10">
    <property type="entry name" value="Immunoglobulins"/>
    <property type="match status" value="1"/>
</dbReference>
<reference evidence="6" key="1">
    <citation type="submission" date="2019-09" db="EMBL/GenBank/DDBJ databases">
        <title>Characterisation of the sponge microbiome using genome-centric metagenomics.</title>
        <authorList>
            <person name="Engelberts J.P."/>
            <person name="Robbins S.J."/>
            <person name="De Goeij J.M."/>
            <person name="Aranda M."/>
            <person name="Bell S.C."/>
            <person name="Webster N.S."/>
        </authorList>
    </citation>
    <scope>NUCLEOTIDE SEQUENCE</scope>
    <source>
        <strain evidence="6">SB0676_bin_10</strain>
    </source>
</reference>
<dbReference type="InterPro" id="IPR036116">
    <property type="entry name" value="FN3_sf"/>
</dbReference>
<feature type="compositionally biased region" description="Basic residues" evidence="4">
    <location>
        <begin position="52"/>
        <end position="61"/>
    </location>
</feature>
<dbReference type="InterPro" id="IPR003961">
    <property type="entry name" value="FN3_dom"/>
</dbReference>
<dbReference type="SMART" id="SM00060">
    <property type="entry name" value="FN3"/>
    <property type="match status" value="1"/>
</dbReference>
<dbReference type="InterPro" id="IPR013783">
    <property type="entry name" value="Ig-like_fold"/>
</dbReference>
<evidence type="ECO:0000256" key="3">
    <source>
        <dbReference type="ARBA" id="ARBA00022837"/>
    </source>
</evidence>
<sequence length="406" mass="41807">MVAGGRNRQGRVYLGGLHKRGLVLAPPNSGRQHRRAGWHLYDADRVGGRPHHEQRHGFHPRQRSDGGESRPGGIGGGERGRSVYVQDDAGPGAGEGRDHRRAAGDIRRGGERRRLHAVCEERHGRGTLRDQYPHAELALLGRGRTDGDAGVDPQHHGDMQDCARSGRHRGEQLRPGQPGHQCANVGGGADPSETNNGFSVNVVPPSKATGLSAVAGNGEVSLSWSDPGNSDISGWQVQQKEGTGSYGSWTAISGSGASTTSHTVTGLSNGTVYTFRIRAVAGTVNGAASAEVTATPLAPVVEFSAASYDGSEAAGSGTVTVGLSATPAFSTSTTVSYSVRGTASSGTDFTALAGAVSMTGGGGSLAVSILDDRVDEEAETMVLHLEAGSGYNGSHGVQPQEGGAEL</sequence>
<evidence type="ECO:0000259" key="5">
    <source>
        <dbReference type="PROSITE" id="PS50853"/>
    </source>
</evidence>
<dbReference type="PROSITE" id="PS50853">
    <property type="entry name" value="FN3"/>
    <property type="match status" value="1"/>
</dbReference>
<keyword evidence="1" id="KW-0732">Signal</keyword>
<dbReference type="InterPro" id="IPR038081">
    <property type="entry name" value="CalX-like_sf"/>
</dbReference>
<dbReference type="SUPFAM" id="SSF141072">
    <property type="entry name" value="CalX-like"/>
    <property type="match status" value="1"/>
</dbReference>
<dbReference type="Pfam" id="PF00041">
    <property type="entry name" value="fn3"/>
    <property type="match status" value="1"/>
</dbReference>
<evidence type="ECO:0000256" key="1">
    <source>
        <dbReference type="ARBA" id="ARBA00022729"/>
    </source>
</evidence>
<dbReference type="GO" id="GO:0016020">
    <property type="term" value="C:membrane"/>
    <property type="evidence" value="ECO:0007669"/>
    <property type="project" value="InterPro"/>
</dbReference>
<accession>A0A6B1F5B4</accession>
<feature type="region of interest" description="Disordered" evidence="4">
    <location>
        <begin position="44"/>
        <end position="109"/>
    </location>
</feature>
<keyword evidence="2" id="KW-0677">Repeat</keyword>
<dbReference type="PRINTS" id="PR00014">
    <property type="entry name" value="FNTYPEIII"/>
</dbReference>
<evidence type="ECO:0000256" key="2">
    <source>
        <dbReference type="ARBA" id="ARBA00022737"/>
    </source>
</evidence>
<organism evidence="6">
    <name type="scientific">Synechococcus sp. SB0676_bin_10</name>
    <dbReference type="NCBI Taxonomy" id="2604869"/>
    <lineage>
        <taxon>Bacteria</taxon>
        <taxon>Bacillati</taxon>
        <taxon>Cyanobacteriota</taxon>
        <taxon>Cyanophyceae</taxon>
        <taxon>Synechococcales</taxon>
        <taxon>Synechococcaceae</taxon>
        <taxon>Synechococcus</taxon>
    </lineage>
</organism>
<dbReference type="EMBL" id="VYDO01000023">
    <property type="protein sequence ID" value="MYG37538.1"/>
    <property type="molecule type" value="Genomic_DNA"/>
</dbReference>
<dbReference type="AlphaFoldDB" id="A0A6B1F5B4"/>
<evidence type="ECO:0000256" key="4">
    <source>
        <dbReference type="SAM" id="MobiDB-lite"/>
    </source>
</evidence>
<name>A0A6B1F5B4_9SYNE</name>